<sequence length="382" mass="41439">MKKNLLKQTTVAALLASTVLSFSPVAMGASSLDQSVNTVKSQLSKATTHYVNASLDGKLATSNELYPALNTLKNNYQSVRKSVVSSKLTSSQKQAKLKELDAVYNQKVSGGLVPYIDAYNYAIKYLAPIMKNIQVAQDRNDFATVEKEYHKLSYQLKGRTAILYRFSGKEARDLLLQSYKKPADAKRDELMVPVTIYMSLLEIKDFITAGKMTEAKAEYAEVEALLTRLPSAANNKFITALLDEVAKVKTALGETPDSAQQQILNGKVSEFVKILNTTQGSVATAAVTGTNSVTVTIVKTDATEADYVSYLGQGFYTQFVRELGVTAVNGHAPLSLEAAAYVESLKPKGVVTLADMKGKTLNIPVTVNNGSALNVNFSVTFK</sequence>
<feature type="signal peptide" evidence="1">
    <location>
        <begin position="1"/>
        <end position="28"/>
    </location>
</feature>
<evidence type="ECO:0000256" key="1">
    <source>
        <dbReference type="SAM" id="SignalP"/>
    </source>
</evidence>
<evidence type="ECO:0000313" key="3">
    <source>
        <dbReference type="EMBL" id="SFQ51444.1"/>
    </source>
</evidence>
<keyword evidence="4" id="KW-1185">Reference proteome</keyword>
<dbReference type="RefSeq" id="WP_093537128.1">
    <property type="nucleotide sequence ID" value="NZ_FOXU01000004.1"/>
</dbReference>
<dbReference type="AlphaFoldDB" id="A0A1I5Z4P1"/>
<dbReference type="OrthoDB" id="2742972at2"/>
<gene>
    <name evidence="3" type="ORF">SAMN05421670_2393</name>
</gene>
<dbReference type="STRING" id="126156.SAMN05421670_2393"/>
<dbReference type="Proteomes" id="UP000198734">
    <property type="component" value="Unassembled WGS sequence"/>
</dbReference>
<organism evidence="3 4">
    <name type="scientific">Psychrobacillus psychrotolerans</name>
    <dbReference type="NCBI Taxonomy" id="126156"/>
    <lineage>
        <taxon>Bacteria</taxon>
        <taxon>Bacillati</taxon>
        <taxon>Bacillota</taxon>
        <taxon>Bacilli</taxon>
        <taxon>Bacillales</taxon>
        <taxon>Bacillaceae</taxon>
        <taxon>Psychrobacillus</taxon>
    </lineage>
</organism>
<feature type="chain" id="PRO_5011630647" description="SbsC C-terminal domain-containing protein" evidence="1">
    <location>
        <begin position="29"/>
        <end position="382"/>
    </location>
</feature>
<accession>A0A1I5Z4P1</accession>
<reference evidence="4" key="1">
    <citation type="submission" date="2016-10" db="EMBL/GenBank/DDBJ databases">
        <authorList>
            <person name="Varghese N."/>
            <person name="Submissions S."/>
        </authorList>
    </citation>
    <scope>NUCLEOTIDE SEQUENCE [LARGE SCALE GENOMIC DNA]</scope>
    <source>
        <strain evidence="4">DSM 11706</strain>
    </source>
</reference>
<feature type="domain" description="SbsC C-terminal" evidence="2">
    <location>
        <begin position="55"/>
        <end position="183"/>
    </location>
</feature>
<proteinExistence type="predicted"/>
<name>A0A1I5Z4P1_9BACI</name>
<dbReference type="EMBL" id="FOXU01000004">
    <property type="protein sequence ID" value="SFQ51444.1"/>
    <property type="molecule type" value="Genomic_DNA"/>
</dbReference>
<protein>
    <recommendedName>
        <fullName evidence="2">SbsC C-terminal domain-containing protein</fullName>
    </recommendedName>
</protein>
<evidence type="ECO:0000259" key="2">
    <source>
        <dbReference type="Pfam" id="PF18058"/>
    </source>
</evidence>
<dbReference type="Gene3D" id="1.20.58.790">
    <property type="match status" value="1"/>
</dbReference>
<evidence type="ECO:0000313" key="4">
    <source>
        <dbReference type="Proteomes" id="UP000198734"/>
    </source>
</evidence>
<dbReference type="Pfam" id="PF18058">
    <property type="entry name" value="SbsC_C"/>
    <property type="match status" value="1"/>
</dbReference>
<dbReference type="InterPro" id="IPR041378">
    <property type="entry name" value="S-layer_SbsC_C"/>
</dbReference>
<keyword evidence="1" id="KW-0732">Signal</keyword>
<dbReference type="Gene3D" id="1.20.58.780">
    <property type="match status" value="1"/>
</dbReference>